<dbReference type="InterPro" id="IPR033132">
    <property type="entry name" value="GH_1_N_CS"/>
</dbReference>
<evidence type="ECO:0008006" key="8">
    <source>
        <dbReference type="Google" id="ProtNLM"/>
    </source>
</evidence>
<dbReference type="SUPFAM" id="SSF51445">
    <property type="entry name" value="(Trans)glycosidases"/>
    <property type="match status" value="1"/>
</dbReference>
<reference evidence="6" key="1">
    <citation type="journal article" date="2023" name="Insect Mol. Biol.">
        <title>Genome sequencing provides insights into the evolution of gene families encoding plant cell wall-degrading enzymes in longhorned beetles.</title>
        <authorList>
            <person name="Shin N.R."/>
            <person name="Okamura Y."/>
            <person name="Kirsch R."/>
            <person name="Pauchet Y."/>
        </authorList>
    </citation>
    <scope>NUCLEOTIDE SEQUENCE</scope>
    <source>
        <strain evidence="6">MMC_N1</strain>
    </source>
</reference>
<dbReference type="PANTHER" id="PTHR10353">
    <property type="entry name" value="GLYCOSYL HYDROLASE"/>
    <property type="match status" value="1"/>
</dbReference>
<proteinExistence type="inferred from homology"/>
<accession>A0ABQ9J569</accession>
<keyword evidence="2" id="KW-0378">Hydrolase</keyword>
<evidence type="ECO:0000313" key="6">
    <source>
        <dbReference type="EMBL" id="KAJ8973203.1"/>
    </source>
</evidence>
<keyword evidence="3" id="KW-0326">Glycosidase</keyword>
<dbReference type="InterPro" id="IPR017853">
    <property type="entry name" value="GH"/>
</dbReference>
<name>A0ABQ9J569_9CUCU</name>
<feature type="chain" id="PRO_5046300929" description="Myrosinase 1-like" evidence="5">
    <location>
        <begin position="19"/>
        <end position="533"/>
    </location>
</feature>
<evidence type="ECO:0000256" key="2">
    <source>
        <dbReference type="ARBA" id="ARBA00022801"/>
    </source>
</evidence>
<dbReference type="EMBL" id="JAPWTJ010001217">
    <property type="protein sequence ID" value="KAJ8973203.1"/>
    <property type="molecule type" value="Genomic_DNA"/>
</dbReference>
<evidence type="ECO:0000256" key="3">
    <source>
        <dbReference type="ARBA" id="ARBA00023295"/>
    </source>
</evidence>
<dbReference type="Gene3D" id="3.20.20.80">
    <property type="entry name" value="Glycosidases"/>
    <property type="match status" value="1"/>
</dbReference>
<organism evidence="6 7">
    <name type="scientific">Molorchus minor</name>
    <dbReference type="NCBI Taxonomy" id="1323400"/>
    <lineage>
        <taxon>Eukaryota</taxon>
        <taxon>Metazoa</taxon>
        <taxon>Ecdysozoa</taxon>
        <taxon>Arthropoda</taxon>
        <taxon>Hexapoda</taxon>
        <taxon>Insecta</taxon>
        <taxon>Pterygota</taxon>
        <taxon>Neoptera</taxon>
        <taxon>Endopterygota</taxon>
        <taxon>Coleoptera</taxon>
        <taxon>Polyphaga</taxon>
        <taxon>Cucujiformia</taxon>
        <taxon>Chrysomeloidea</taxon>
        <taxon>Cerambycidae</taxon>
        <taxon>Lamiinae</taxon>
        <taxon>Monochamini</taxon>
        <taxon>Molorchus</taxon>
    </lineage>
</organism>
<dbReference type="PROSITE" id="PS00653">
    <property type="entry name" value="GLYCOSYL_HYDROL_F1_2"/>
    <property type="match status" value="1"/>
</dbReference>
<dbReference type="InterPro" id="IPR001360">
    <property type="entry name" value="Glyco_hydro_1"/>
</dbReference>
<dbReference type="PRINTS" id="PR00131">
    <property type="entry name" value="GLHYDRLASE1"/>
</dbReference>
<dbReference type="Proteomes" id="UP001162164">
    <property type="component" value="Unassembled WGS sequence"/>
</dbReference>
<sequence length="533" mass="60145">MILCVIIVIFLSFVIVKTEENRTFPDGFLFGVATSAFQIEGAWHDDGKGENIWDRWIHEDPTRIENNDSADIACNSYHNFKADVAAAAYLKAKHYKFSISWSRVLPTGQNTSINLKGLMYYQDLVDEIKSHNITPVATIYHHDLPQPLQELGGWINPEIEQFFVEYARVVFQALPGIEYWITFDDPRAVCRLGYGVGTQAPGISMDGVGEYLCAYTVIKSHASVYRMYKEEFSKLNAKISIAVDFDWSEPASDSQEDKDAAERRTSFEFGLFAHPIYKGNWPQVVIDRVGRRSQHENLTASRLPELTPEEVDRLNGTADFMAINSYYTIIVTNILEPPYGDPGYMKDMKANKSLNPDWDVASNGNPIVPWGLRKVLNWLKYNYGDPSIFITGNGVSDERNSLEDTDRITYFTEYLGAVLDAIYLDGVKVFGYTAWSLLDNFEWTNGYSQRFGLYHVNFTDPNKSRKAKSSAGFFRAIAETNNVPEGATTATPTTSLPGTTEGSAHKVVMHPLKVSMTCLVLFYIRLSQLNISI</sequence>
<evidence type="ECO:0000256" key="5">
    <source>
        <dbReference type="SAM" id="SignalP"/>
    </source>
</evidence>
<dbReference type="PANTHER" id="PTHR10353:SF36">
    <property type="entry name" value="LP05116P"/>
    <property type="match status" value="1"/>
</dbReference>
<keyword evidence="5" id="KW-0732">Signal</keyword>
<evidence type="ECO:0000256" key="1">
    <source>
        <dbReference type="ARBA" id="ARBA00010838"/>
    </source>
</evidence>
<comment type="caution">
    <text evidence="6">The sequence shown here is derived from an EMBL/GenBank/DDBJ whole genome shotgun (WGS) entry which is preliminary data.</text>
</comment>
<keyword evidence="7" id="KW-1185">Reference proteome</keyword>
<comment type="similarity">
    <text evidence="1 4">Belongs to the glycosyl hydrolase 1 family.</text>
</comment>
<evidence type="ECO:0000313" key="7">
    <source>
        <dbReference type="Proteomes" id="UP001162164"/>
    </source>
</evidence>
<gene>
    <name evidence="6" type="ORF">NQ317_018952</name>
</gene>
<dbReference type="Pfam" id="PF00232">
    <property type="entry name" value="Glyco_hydro_1"/>
    <property type="match status" value="1"/>
</dbReference>
<evidence type="ECO:0000256" key="4">
    <source>
        <dbReference type="RuleBase" id="RU003690"/>
    </source>
</evidence>
<feature type="signal peptide" evidence="5">
    <location>
        <begin position="1"/>
        <end position="18"/>
    </location>
</feature>
<protein>
    <recommendedName>
        <fullName evidence="8">Myrosinase 1-like</fullName>
    </recommendedName>
</protein>